<name>A0A2P2PNZ1_RHIMU</name>
<organism evidence="1">
    <name type="scientific">Rhizophora mucronata</name>
    <name type="common">Asiatic mangrove</name>
    <dbReference type="NCBI Taxonomy" id="61149"/>
    <lineage>
        <taxon>Eukaryota</taxon>
        <taxon>Viridiplantae</taxon>
        <taxon>Streptophyta</taxon>
        <taxon>Embryophyta</taxon>
        <taxon>Tracheophyta</taxon>
        <taxon>Spermatophyta</taxon>
        <taxon>Magnoliopsida</taxon>
        <taxon>eudicotyledons</taxon>
        <taxon>Gunneridae</taxon>
        <taxon>Pentapetalae</taxon>
        <taxon>rosids</taxon>
        <taxon>fabids</taxon>
        <taxon>Malpighiales</taxon>
        <taxon>Rhizophoraceae</taxon>
        <taxon>Rhizophora</taxon>
    </lineage>
</organism>
<protein>
    <submittedName>
        <fullName evidence="1">Uncharacterized protein</fullName>
    </submittedName>
</protein>
<proteinExistence type="predicted"/>
<evidence type="ECO:0000313" key="1">
    <source>
        <dbReference type="EMBL" id="MBX56391.1"/>
    </source>
</evidence>
<reference evidence="1" key="1">
    <citation type="submission" date="2018-02" db="EMBL/GenBank/DDBJ databases">
        <title>Rhizophora mucronata_Transcriptome.</title>
        <authorList>
            <person name="Meera S.P."/>
            <person name="Sreeshan A."/>
            <person name="Augustine A."/>
        </authorList>
    </citation>
    <scope>NUCLEOTIDE SEQUENCE</scope>
    <source>
        <tissue evidence="1">Leaf</tissue>
    </source>
</reference>
<sequence length="43" mass="5173">MICIEHFTNHIMKFQSRASIRRTPQRSPSILMLMIVTEKWLNN</sequence>
<dbReference type="EMBL" id="GGEC01075907">
    <property type="protein sequence ID" value="MBX56391.1"/>
    <property type="molecule type" value="Transcribed_RNA"/>
</dbReference>
<accession>A0A2P2PNZ1</accession>
<dbReference type="AlphaFoldDB" id="A0A2P2PNZ1"/>